<gene>
    <name evidence="1" type="ORF">BN938_2232</name>
</gene>
<protein>
    <submittedName>
        <fullName evidence="1">V-type ATP synthase subunit C</fullName>
        <ecNumber evidence="1">3.6.3.14</ecNumber>
    </submittedName>
</protein>
<dbReference type="HOGENOM" id="CLU_086905_0_0_10"/>
<dbReference type="Proteomes" id="UP000027616">
    <property type="component" value="Chromosome I"/>
</dbReference>
<evidence type="ECO:0000313" key="1">
    <source>
        <dbReference type="EMBL" id="CDN32304.1"/>
    </source>
</evidence>
<keyword evidence="1" id="KW-0378">Hydrolase</keyword>
<dbReference type="EMBL" id="HG934468">
    <property type="protein sequence ID" value="CDN32304.1"/>
    <property type="molecule type" value="Genomic_DNA"/>
</dbReference>
<dbReference type="EC" id="3.6.3.14" evidence="1"/>
<dbReference type="AlphaFoldDB" id="A0A060RE23"/>
<evidence type="ECO:0000313" key="2">
    <source>
        <dbReference type="Proteomes" id="UP000027616"/>
    </source>
</evidence>
<organism evidence="1 2">
    <name type="scientific">Mucinivorans hirudinis</name>
    <dbReference type="NCBI Taxonomy" id="1433126"/>
    <lineage>
        <taxon>Bacteria</taxon>
        <taxon>Pseudomonadati</taxon>
        <taxon>Bacteroidota</taxon>
        <taxon>Bacteroidia</taxon>
        <taxon>Bacteroidales</taxon>
        <taxon>Rikenellaceae</taxon>
        <taxon>Mucinivorans</taxon>
    </lineage>
</organism>
<sequence>MQKMNNEYYCLVAGLAEYSYADKRGKIDIEAIRTEINEVLSAQDKKALELLYLYYDIENVVNILNNSKLPFNVLGNLTRVQVEEEISAFETDDEPFESLLPPPLRLTLDRYLGRYVAEDDELNFDKSLLEKSLHADYFLLCSTIKCDFLRKWCEYDRIIRNIIAVRRAAQLEKEPIMVGELEDEREFEYYSELISVLETRDFVERETKMDMLRLTIAEGLSEHNYFDINMLLAYLVKLNILFRWSSLDKKVGEERFRAIVKGFTDSAQINI</sequence>
<dbReference type="eggNOG" id="COG1527">
    <property type="taxonomic scope" value="Bacteria"/>
</dbReference>
<reference evidence="1 2" key="1">
    <citation type="journal article" date="2015" name="Genome Announc.">
        <title>Complete Genome Sequence of the Novel Leech Symbiont Mucinivorans hirudinis M3T.</title>
        <authorList>
            <person name="Nelson M.C."/>
            <person name="Bomar L."/>
            <person name="Graf J."/>
        </authorList>
    </citation>
    <scope>NUCLEOTIDE SEQUENCE [LARGE SCALE GENOMIC DNA]</scope>
    <source>
        <strain evidence="2">M3</strain>
    </source>
</reference>
<name>A0A060RE23_9BACT</name>
<dbReference type="STRING" id="1433126.BN938_2232"/>
<dbReference type="GO" id="GO:0016787">
    <property type="term" value="F:hydrolase activity"/>
    <property type="evidence" value="ECO:0007669"/>
    <property type="project" value="UniProtKB-KW"/>
</dbReference>
<accession>A0A060RE23</accession>
<proteinExistence type="predicted"/>
<dbReference type="Pfam" id="PF10962">
    <property type="entry name" value="DUF2764"/>
    <property type="match status" value="1"/>
</dbReference>
<keyword evidence="2" id="KW-1185">Reference proteome</keyword>
<dbReference type="KEGG" id="rbc:BN938_2232"/>
<dbReference type="InterPro" id="IPR024492">
    <property type="entry name" value="DUF2764"/>
</dbReference>